<comment type="subcellular location">
    <subcellularLocation>
        <location evidence="13">Cell membrane</location>
        <topology evidence="13">Single-pass membrane protein</topology>
    </subcellularLocation>
    <subcellularLocation>
        <location evidence="12">Endomembrane system</location>
        <topology evidence="12">Single-pass membrane protein</topology>
    </subcellularLocation>
</comment>
<evidence type="ECO:0000256" key="11">
    <source>
        <dbReference type="ARBA" id="ARBA00025614"/>
    </source>
</evidence>
<evidence type="ECO:0000256" key="3">
    <source>
        <dbReference type="ARBA" id="ARBA00022547"/>
    </source>
</evidence>
<evidence type="ECO:0000313" key="16">
    <source>
        <dbReference type="Proteomes" id="UP000054893"/>
    </source>
</evidence>
<dbReference type="PANTHER" id="PTHR33445:SF2">
    <property type="entry name" value="ATP SYNTHASE SUBUNIT B', CHLOROPLASTIC"/>
    <property type="match status" value="1"/>
</dbReference>
<name>A0A158I6C0_CABSO</name>
<evidence type="ECO:0000256" key="1">
    <source>
        <dbReference type="ARBA" id="ARBA00005513"/>
    </source>
</evidence>
<dbReference type="Proteomes" id="UP000054893">
    <property type="component" value="Unassembled WGS sequence"/>
</dbReference>
<dbReference type="Pfam" id="PF00430">
    <property type="entry name" value="ATP-synt_B"/>
    <property type="match status" value="1"/>
</dbReference>
<comment type="subunit">
    <text evidence="13">F-type ATPases have 2 components, F(1) - the catalytic core - and F(0) - the membrane proton channel. F(1) has five subunits: alpha(3), beta(3), gamma(1), delta(1), epsilon(1). F(0) has three main subunits: a(1), b(2) and c(10-14). The alpha and beta chains form an alternating ring which encloses part of the gamma chain. F(1) is attached to F(0) by a central stalk formed by the gamma and epsilon chains, while a peripheral stalk is formed by the delta and b chains.</text>
</comment>
<keyword evidence="6 13" id="KW-1133">Transmembrane helix</keyword>
<dbReference type="AlphaFoldDB" id="A0A158I6C0"/>
<dbReference type="RefSeq" id="WP_060858573.1">
    <property type="nucleotide sequence ID" value="NZ_FCOC02000027.1"/>
</dbReference>
<dbReference type="EMBL" id="FCOC02000027">
    <property type="protein sequence ID" value="SAL52165.1"/>
    <property type="molecule type" value="Genomic_DNA"/>
</dbReference>
<keyword evidence="2 13" id="KW-0813">Transport</keyword>
<evidence type="ECO:0000256" key="10">
    <source>
        <dbReference type="ARBA" id="ARBA00025198"/>
    </source>
</evidence>
<keyword evidence="13" id="KW-1003">Cell membrane</keyword>
<comment type="function">
    <text evidence="10 13">F(1)F(0) ATP synthase produces ATP from ADP in the presence of a proton or sodium gradient. F-type ATPases consist of two structural domains, F(1) containing the extramembraneous catalytic core and F(0) containing the membrane proton channel, linked together by a central stalk and a peripheral stalk. During catalysis, ATP synthesis in the catalytic domain of F(1) is coupled via a rotary mechanism of the central stalk subunits to proton translocation.</text>
</comment>
<dbReference type="HAMAP" id="MF_01398">
    <property type="entry name" value="ATP_synth_b_bprime"/>
    <property type="match status" value="1"/>
</dbReference>
<evidence type="ECO:0000256" key="7">
    <source>
        <dbReference type="ARBA" id="ARBA00023065"/>
    </source>
</evidence>
<dbReference type="GO" id="GO:0046933">
    <property type="term" value="F:proton-transporting ATP synthase activity, rotational mechanism"/>
    <property type="evidence" value="ECO:0007669"/>
    <property type="project" value="UniProtKB-UniRule"/>
</dbReference>
<evidence type="ECO:0000256" key="12">
    <source>
        <dbReference type="ARBA" id="ARBA00037847"/>
    </source>
</evidence>
<evidence type="ECO:0000256" key="6">
    <source>
        <dbReference type="ARBA" id="ARBA00022989"/>
    </source>
</evidence>
<dbReference type="CDD" id="cd06503">
    <property type="entry name" value="ATP-synt_Fo_b"/>
    <property type="match status" value="1"/>
</dbReference>
<dbReference type="GO" id="GO:0005886">
    <property type="term" value="C:plasma membrane"/>
    <property type="evidence" value="ECO:0007669"/>
    <property type="project" value="UniProtKB-SubCell"/>
</dbReference>
<evidence type="ECO:0000256" key="8">
    <source>
        <dbReference type="ARBA" id="ARBA00023136"/>
    </source>
</evidence>
<evidence type="ECO:0000256" key="5">
    <source>
        <dbReference type="ARBA" id="ARBA00022781"/>
    </source>
</evidence>
<dbReference type="PANTHER" id="PTHR33445">
    <property type="entry name" value="ATP SYNTHASE SUBUNIT B', CHLOROPLASTIC"/>
    <property type="match status" value="1"/>
</dbReference>
<dbReference type="GO" id="GO:0012505">
    <property type="term" value="C:endomembrane system"/>
    <property type="evidence" value="ECO:0007669"/>
    <property type="project" value="UniProtKB-SubCell"/>
</dbReference>
<dbReference type="GO" id="GO:0046961">
    <property type="term" value="F:proton-transporting ATPase activity, rotational mechanism"/>
    <property type="evidence" value="ECO:0007669"/>
    <property type="project" value="TreeGrafter"/>
</dbReference>
<evidence type="ECO:0000256" key="13">
    <source>
        <dbReference type="HAMAP-Rule" id="MF_01398"/>
    </source>
</evidence>
<dbReference type="GO" id="GO:0045259">
    <property type="term" value="C:proton-transporting ATP synthase complex"/>
    <property type="evidence" value="ECO:0007669"/>
    <property type="project" value="UniProtKB-KW"/>
</dbReference>
<organism evidence="15 16">
    <name type="scientific">Caballeronia sordidicola</name>
    <name type="common">Burkholderia sordidicola</name>
    <dbReference type="NCBI Taxonomy" id="196367"/>
    <lineage>
        <taxon>Bacteria</taxon>
        <taxon>Pseudomonadati</taxon>
        <taxon>Pseudomonadota</taxon>
        <taxon>Betaproteobacteria</taxon>
        <taxon>Burkholderiales</taxon>
        <taxon>Burkholderiaceae</taxon>
        <taxon>Caballeronia</taxon>
    </lineage>
</organism>
<keyword evidence="9 13" id="KW-0066">ATP synthesis</keyword>
<keyword evidence="3 13" id="KW-0138">CF(0)</keyword>
<comment type="similarity">
    <text evidence="1 13 14">Belongs to the ATPase B chain family.</text>
</comment>
<dbReference type="InterPro" id="IPR050059">
    <property type="entry name" value="ATP_synthase_B_chain"/>
</dbReference>
<keyword evidence="5 13" id="KW-0375">Hydrogen ion transport</keyword>
<evidence type="ECO:0000313" key="15">
    <source>
        <dbReference type="EMBL" id="SAL52165.1"/>
    </source>
</evidence>
<feature type="transmembrane region" description="Helical" evidence="13">
    <location>
        <begin position="6"/>
        <end position="27"/>
    </location>
</feature>
<dbReference type="InterPro" id="IPR002146">
    <property type="entry name" value="ATP_synth_b/b'su_bac/chlpt"/>
</dbReference>
<evidence type="ECO:0000256" key="4">
    <source>
        <dbReference type="ARBA" id="ARBA00022692"/>
    </source>
</evidence>
<keyword evidence="8 13" id="KW-0472">Membrane</keyword>
<protein>
    <recommendedName>
        <fullName evidence="13">ATP synthase subunit b</fullName>
    </recommendedName>
    <alternativeName>
        <fullName evidence="13">ATP synthase F(0) sector subunit b</fullName>
    </alternativeName>
    <alternativeName>
        <fullName evidence="13">ATPase subunit I</fullName>
    </alternativeName>
    <alternativeName>
        <fullName evidence="13">F-type ATPase subunit b</fullName>
        <shortName evidence="13">F-ATPase subunit b</shortName>
    </alternativeName>
</protein>
<evidence type="ECO:0000256" key="2">
    <source>
        <dbReference type="ARBA" id="ARBA00022448"/>
    </source>
</evidence>
<keyword evidence="7 13" id="KW-0406">Ion transport</keyword>
<reference evidence="15 16" key="1">
    <citation type="submission" date="2016-01" db="EMBL/GenBank/DDBJ databases">
        <authorList>
            <person name="Oliw E.H."/>
        </authorList>
    </citation>
    <scope>NUCLEOTIDE SEQUENCE [LARGE SCALE GENOMIC DNA]</scope>
    <source>
        <strain evidence="15">LMG 22029</strain>
    </source>
</reference>
<sequence>MHIDWWTLGFQTINVLVLVWLLAHFLFRPVAKVVAERQRVAAALLDDASAAKTAALDEQKKLVEKNAEFATERARLMEAAAAEAAQVKATLEGAARAEAEQIRESGTAALEAGRAQAAAANSDRATQLALDITSRLLDRLPAEARITGFIDGLAAELEKLPESARSELTANDSPPRLLAPRPLTEEELSACNRAFSRALGRDLNVLVTVEPGVIAGLELDAAHTTVRNSFRHDLARLKLEFMAHDAHAT</sequence>
<accession>A0A158I6C0</accession>
<keyword evidence="4 13" id="KW-0812">Transmembrane</keyword>
<comment type="function">
    <text evidence="11">Component of the F(0) channel, it forms part of the peripheral stalk, linking F(1) to F(0). The b'-subunit is a diverged and duplicated form of b found in plants and photosynthetic bacteria.</text>
</comment>
<evidence type="ECO:0000256" key="14">
    <source>
        <dbReference type="RuleBase" id="RU003848"/>
    </source>
</evidence>
<proteinExistence type="inferred from homology"/>
<dbReference type="OrthoDB" id="466272at2"/>
<gene>
    <name evidence="13" type="primary">atpF</name>
    <name evidence="15" type="ORF">AWB64_05603</name>
</gene>
<evidence type="ECO:0000256" key="9">
    <source>
        <dbReference type="ARBA" id="ARBA00023310"/>
    </source>
</evidence>